<feature type="region of interest" description="Disordered" evidence="1">
    <location>
        <begin position="786"/>
        <end position="805"/>
    </location>
</feature>
<dbReference type="AlphaFoldDB" id="A0A9P7AQT0"/>
<evidence type="ECO:0000313" key="2">
    <source>
        <dbReference type="EMBL" id="KAG1794530.1"/>
    </source>
</evidence>
<dbReference type="RefSeq" id="XP_041160641.1">
    <property type="nucleotide sequence ID" value="XM_041306497.1"/>
</dbReference>
<dbReference type="Pfam" id="PF18758">
    <property type="entry name" value="KDZ"/>
    <property type="match status" value="1"/>
</dbReference>
<name>A0A9P7AQT0_9AGAM</name>
<evidence type="ECO:0008006" key="4">
    <source>
        <dbReference type="Google" id="ProtNLM"/>
    </source>
</evidence>
<accession>A0A9P7AQT0</accession>
<dbReference type="OrthoDB" id="2505969at2759"/>
<dbReference type="PANTHER" id="PTHR33096">
    <property type="entry name" value="CXC2 DOMAIN-CONTAINING PROTEIN"/>
    <property type="match status" value="1"/>
</dbReference>
<dbReference type="Proteomes" id="UP000719766">
    <property type="component" value="Unassembled WGS sequence"/>
</dbReference>
<dbReference type="InterPro" id="IPR040521">
    <property type="entry name" value="KDZ"/>
</dbReference>
<sequence>MTLLSSSMDLRSKNSTRFKELLAEAQLEAGHDYLETMDFGDEIDDGRDEFAEDKPVGGPLLSKFFKTCSQEWEPRVRRRIDVRTQTQCRQHANAVWKEQMPILVNGYLAWRHRVPTIDDNTIVSNIFHVDAVGISGFARAITIQQRPNEPANAALLRIGLLGCSPLQLTIAIRIECLELYHQIQRCQSSFGIQAITKVLCTLHNITYFRQLCDQFSDAFDIYLQILQEIRGRIDWILGKDPNTWQINGTCPSCTFKQPNESILSPAWLYAMDGNFSAKRLESSGSADPRLSQSRYFISEAKVDQFKDDVQRRTTSTVDSTISSACTENWTAAKAVDDNKITVFDQTGIFLLACRHGLIECVAEMKCGGELAKYGLATVNRLLDVVVNAFHSFSHDRRCQLQNHPLYLNGLGLEDLETCECIFASSNSAAVLIRHASYFHWMQFLDLHFDQWDMDRYFDLGTFLYNNYVQALQIIETNTPILEEFKQLHNLTDADFISWCNEEHDYLSEVATEPTSDAIAVAYVEQLEKLQYAEATYGHLTSVPFLMYTPANFTRTSGLNATARNNSRAFESEHASVLHKYELQLNVVEDFEHRHSIMEWWLPHDPKYVQAVRYSQERQFICSVEELEGLVVWRLFELSKANLAGTGYKMRKLAPLQNLPRPVLNYSKIVRYASLGEFSVLKHSHHNILTKPLTVSANRKMAAKDFKLVQSHEEIVQLNVEIKHLQSWVEHEDRTMLEAIDSLLADDPDSSLIAELKTLYAKHHRINNNHRKYTGECLPTDHTVIAPNGDRDDEGSMNGPEDDAMNEEAMRLEDLMLHSL</sequence>
<dbReference type="GeneID" id="64600261"/>
<reference evidence="2" key="1">
    <citation type="journal article" date="2020" name="New Phytol.">
        <title>Comparative genomics reveals dynamic genome evolution in host specialist ectomycorrhizal fungi.</title>
        <authorList>
            <person name="Lofgren L.A."/>
            <person name="Nguyen N.H."/>
            <person name="Vilgalys R."/>
            <person name="Ruytinx J."/>
            <person name="Liao H.L."/>
            <person name="Branco S."/>
            <person name="Kuo A."/>
            <person name="LaButti K."/>
            <person name="Lipzen A."/>
            <person name="Andreopoulos W."/>
            <person name="Pangilinan J."/>
            <person name="Riley R."/>
            <person name="Hundley H."/>
            <person name="Na H."/>
            <person name="Barry K."/>
            <person name="Grigoriev I.V."/>
            <person name="Stajich J.E."/>
            <person name="Kennedy P.G."/>
        </authorList>
    </citation>
    <scope>NUCLEOTIDE SEQUENCE</scope>
    <source>
        <strain evidence="2">S12</strain>
    </source>
</reference>
<proteinExistence type="predicted"/>
<feature type="compositionally biased region" description="Acidic residues" evidence="1">
    <location>
        <begin position="790"/>
        <end position="805"/>
    </location>
</feature>
<dbReference type="EMBL" id="JABBWE010000025">
    <property type="protein sequence ID" value="KAG1794530.1"/>
    <property type="molecule type" value="Genomic_DNA"/>
</dbReference>
<evidence type="ECO:0000256" key="1">
    <source>
        <dbReference type="SAM" id="MobiDB-lite"/>
    </source>
</evidence>
<organism evidence="2 3">
    <name type="scientific">Suillus plorans</name>
    <dbReference type="NCBI Taxonomy" id="116603"/>
    <lineage>
        <taxon>Eukaryota</taxon>
        <taxon>Fungi</taxon>
        <taxon>Dikarya</taxon>
        <taxon>Basidiomycota</taxon>
        <taxon>Agaricomycotina</taxon>
        <taxon>Agaricomycetes</taxon>
        <taxon>Agaricomycetidae</taxon>
        <taxon>Boletales</taxon>
        <taxon>Suillineae</taxon>
        <taxon>Suillaceae</taxon>
        <taxon>Suillus</taxon>
    </lineage>
</organism>
<dbReference type="PANTHER" id="PTHR33096:SF1">
    <property type="entry name" value="CXC1-LIKE CYSTEINE CLUSTER ASSOCIATED WITH KDZ TRANSPOSASES DOMAIN-CONTAINING PROTEIN"/>
    <property type="match status" value="1"/>
</dbReference>
<gene>
    <name evidence="2" type="ORF">HD556DRAFT_1442718</name>
</gene>
<protein>
    <recommendedName>
        <fullName evidence="4">CxC2-like cysteine cluster KDZ transposase-associated domain-containing protein</fullName>
    </recommendedName>
</protein>
<evidence type="ECO:0000313" key="3">
    <source>
        <dbReference type="Proteomes" id="UP000719766"/>
    </source>
</evidence>
<keyword evidence="3" id="KW-1185">Reference proteome</keyword>
<comment type="caution">
    <text evidence="2">The sequence shown here is derived from an EMBL/GenBank/DDBJ whole genome shotgun (WGS) entry which is preliminary data.</text>
</comment>